<organism evidence="2 4">
    <name type="scientific">Puccinia coronata f. sp. avenae</name>
    <dbReference type="NCBI Taxonomy" id="200324"/>
    <lineage>
        <taxon>Eukaryota</taxon>
        <taxon>Fungi</taxon>
        <taxon>Dikarya</taxon>
        <taxon>Basidiomycota</taxon>
        <taxon>Pucciniomycotina</taxon>
        <taxon>Pucciniomycetes</taxon>
        <taxon>Pucciniales</taxon>
        <taxon>Pucciniaceae</taxon>
        <taxon>Puccinia</taxon>
    </lineage>
</organism>
<feature type="chain" id="PRO_5015083491" description="Secreted protein" evidence="1">
    <location>
        <begin position="26"/>
        <end position="87"/>
    </location>
</feature>
<keyword evidence="1" id="KW-0732">Signal</keyword>
<name>A0A2N5S6I6_9BASI</name>
<gene>
    <name evidence="3" type="ORF">PCANC_00239</name>
    <name evidence="2" type="ORF">PCANC_16616</name>
</gene>
<evidence type="ECO:0000256" key="1">
    <source>
        <dbReference type="SAM" id="SignalP"/>
    </source>
</evidence>
<comment type="caution">
    <text evidence="2">The sequence shown here is derived from an EMBL/GenBank/DDBJ whole genome shotgun (WGS) entry which is preliminary data.</text>
</comment>
<evidence type="ECO:0000313" key="3">
    <source>
        <dbReference type="EMBL" id="PLW58805.1"/>
    </source>
</evidence>
<dbReference type="EMBL" id="PGCJ01000001">
    <property type="protein sequence ID" value="PLW58805.1"/>
    <property type="molecule type" value="Genomic_DNA"/>
</dbReference>
<evidence type="ECO:0000313" key="2">
    <source>
        <dbReference type="EMBL" id="PLW08836.1"/>
    </source>
</evidence>
<dbReference type="EMBL" id="PGCJ01001138">
    <property type="protein sequence ID" value="PLW08836.1"/>
    <property type="molecule type" value="Genomic_DNA"/>
</dbReference>
<keyword evidence="4" id="KW-1185">Reference proteome</keyword>
<dbReference type="AlphaFoldDB" id="A0A2N5S6I6"/>
<evidence type="ECO:0008006" key="5">
    <source>
        <dbReference type="Google" id="ProtNLM"/>
    </source>
</evidence>
<dbReference type="Proteomes" id="UP000235388">
    <property type="component" value="Unassembled WGS sequence"/>
</dbReference>
<protein>
    <recommendedName>
        <fullName evidence="5">Secreted protein</fullName>
    </recommendedName>
</protein>
<reference evidence="2 4" key="1">
    <citation type="submission" date="2017-11" db="EMBL/GenBank/DDBJ databases">
        <title>De novo assembly and phasing of dikaryotic genomes from two isolates of Puccinia coronata f. sp. avenae, the causal agent of oat crown rust.</title>
        <authorList>
            <person name="Miller M.E."/>
            <person name="Zhang Y."/>
            <person name="Omidvar V."/>
            <person name="Sperschneider J."/>
            <person name="Schwessinger B."/>
            <person name="Raley C."/>
            <person name="Palmer J.M."/>
            <person name="Garnica D."/>
            <person name="Upadhyaya N."/>
            <person name="Rathjen J."/>
            <person name="Taylor J.M."/>
            <person name="Park R.F."/>
            <person name="Dodds P.N."/>
            <person name="Hirsch C.D."/>
            <person name="Kianian S.F."/>
            <person name="Figueroa M."/>
        </authorList>
    </citation>
    <scope>NUCLEOTIDE SEQUENCE [LARGE SCALE GENOMIC DNA]</scope>
    <source>
        <strain evidence="2">12NC29</strain>
    </source>
</reference>
<sequence length="87" mass="9719">MQAHMFSPCMLAALAWLAFIGHTLAIPHIGQCLKSKGTTKTFKTIEKVCNEPQGLRKKFKSVLLFVDTTTKCVECGGEIHKSRKRVK</sequence>
<feature type="signal peptide" evidence="1">
    <location>
        <begin position="1"/>
        <end position="25"/>
    </location>
</feature>
<accession>A0A2N5S6I6</accession>
<evidence type="ECO:0000313" key="4">
    <source>
        <dbReference type="Proteomes" id="UP000235388"/>
    </source>
</evidence>
<proteinExistence type="predicted"/>